<keyword evidence="7 10" id="KW-0472">Membrane</keyword>
<evidence type="ECO:0000256" key="1">
    <source>
        <dbReference type="ARBA" id="ARBA00004141"/>
    </source>
</evidence>
<sequence length="780" mass="88098">MGLRSVVLHSAPTVSSLFLSQRQGNMVGEMKLMIAEEQKFQGKALSLSHTKTAITTIKEKFTEQQLQMFEQSCFGHLLGIEDLKWTSPIVHGLLLRKADPKTVSQLNGIKFIVGKKVIQFTAQQFCIVTGLRFGNLPFIPIPTNENCSLKRKYFANDKAVNLLELEKAFLDAMMWTIEKHVHIDMRYLKLAEDLEEFGKYPWGAVSYAKTNASLLRALCADYQRVKVPTKTAKTKKSGKKPTTTATGRPREYHLKGFPYALQIWAYEVFPALAALHLVVHEENAHIPRLLHWRSNSSPRFYELMSQVFENREVDVQLLRPSVMDKQQPYWTWGDSADDSEELVDLLGDDAEQQTGTSASVEEKRRTLTILQTFRRLLRQALHLQYKKNGIKEEIHVIECGLNSKHVLAQADQPLCNALMASDHDDVKQGLLSEKEEPAQHNNETNKVQRRRNRQYGSTSCPSFKNSLEQNEAGSQCPADCEPIYVKPQFSLKQVILLLVAYIGGGTFCFFLMRHQIKGKKTNAILDSMYLCVVTMSTVGYGDLVPNSMLAKLVACFYVFTGMALVGLILGKAADYIVEKQEILLVRAIHFREKIGPPELLKEVETEKVKFKCVTVGILLLLLVIVGTVFLCLVENLEVMDAFYCVCSTITTLGYGDESFSTGGGRIFAVFWILSSTICLAQFFLYLAELYTERRQRSLVKWVLARRLTLSDLEDADLDHDKVVGAAEFIVYKLKEMGKICQEDISLVMETFKKLDIDHSGTLTASDLAPSHSQPTFEHTA</sequence>
<dbReference type="AlphaFoldDB" id="A0A4Y1R9G6"/>
<keyword evidence="4 10" id="KW-0812">Transmembrane</keyword>
<comment type="subcellular location">
    <subcellularLocation>
        <location evidence="1">Membrane</location>
        <topology evidence="1">Multi-pass membrane protein</topology>
    </subcellularLocation>
</comment>
<dbReference type="InterPro" id="IPR013099">
    <property type="entry name" value="K_chnl_dom"/>
</dbReference>
<dbReference type="GO" id="GO:0005774">
    <property type="term" value="C:vacuolar membrane"/>
    <property type="evidence" value="ECO:0007669"/>
    <property type="project" value="UniProtKB-ARBA"/>
</dbReference>
<dbReference type="InterPro" id="IPR003280">
    <property type="entry name" value="2pore_dom_K_chnl"/>
</dbReference>
<dbReference type="GO" id="GO:0005267">
    <property type="term" value="F:potassium channel activity"/>
    <property type="evidence" value="ECO:0007669"/>
    <property type="project" value="InterPro"/>
</dbReference>
<dbReference type="Gene3D" id="1.10.287.70">
    <property type="match status" value="2"/>
</dbReference>
<proteinExistence type="inferred from homology"/>
<organism evidence="12">
    <name type="scientific">Prunus dulcis</name>
    <name type="common">Almond</name>
    <name type="synonym">Amygdalus dulcis</name>
    <dbReference type="NCBI Taxonomy" id="3755"/>
    <lineage>
        <taxon>Eukaryota</taxon>
        <taxon>Viridiplantae</taxon>
        <taxon>Streptophyta</taxon>
        <taxon>Embryophyta</taxon>
        <taxon>Tracheophyta</taxon>
        <taxon>Spermatophyta</taxon>
        <taxon>Magnoliopsida</taxon>
        <taxon>eudicotyledons</taxon>
        <taxon>Gunneridae</taxon>
        <taxon>Pentapetalae</taxon>
        <taxon>rosids</taxon>
        <taxon>fabids</taxon>
        <taxon>Rosales</taxon>
        <taxon>Rosaceae</taxon>
        <taxon>Amygdaloideae</taxon>
        <taxon>Amygdaleae</taxon>
        <taxon>Prunus</taxon>
    </lineage>
</organism>
<feature type="transmembrane region" description="Helical" evidence="10">
    <location>
        <begin position="666"/>
        <end position="687"/>
    </location>
</feature>
<evidence type="ECO:0000313" key="12">
    <source>
        <dbReference type="EMBL" id="BBH00636.1"/>
    </source>
</evidence>
<evidence type="ECO:0000256" key="5">
    <source>
        <dbReference type="ARBA" id="ARBA00022989"/>
    </source>
</evidence>
<dbReference type="Pfam" id="PF07885">
    <property type="entry name" value="Ion_trans_2"/>
    <property type="match status" value="2"/>
</dbReference>
<evidence type="ECO:0000256" key="10">
    <source>
        <dbReference type="SAM" id="Phobius"/>
    </source>
</evidence>
<dbReference type="InterPro" id="IPR018247">
    <property type="entry name" value="EF_Hand_1_Ca_BS"/>
</dbReference>
<dbReference type="SUPFAM" id="SSF81324">
    <property type="entry name" value="Voltage-gated potassium channels"/>
    <property type="match status" value="2"/>
</dbReference>
<evidence type="ECO:0000256" key="7">
    <source>
        <dbReference type="ARBA" id="ARBA00023136"/>
    </source>
</evidence>
<feature type="domain" description="Potassium channel" evidence="11">
    <location>
        <begin position="617"/>
        <end position="691"/>
    </location>
</feature>
<keyword evidence="5 10" id="KW-1133">Transmembrane helix</keyword>
<name>A0A4Y1R9G6_PRUDU</name>
<feature type="transmembrane region" description="Helical" evidence="10">
    <location>
        <begin position="549"/>
        <end position="570"/>
    </location>
</feature>
<evidence type="ECO:0000256" key="8">
    <source>
        <dbReference type="ARBA" id="ARBA00023303"/>
    </source>
</evidence>
<evidence type="ECO:0000256" key="9">
    <source>
        <dbReference type="SAM" id="MobiDB-lite"/>
    </source>
</evidence>
<dbReference type="EMBL" id="AP019300">
    <property type="protein sequence ID" value="BBH00636.1"/>
    <property type="molecule type" value="Genomic_DNA"/>
</dbReference>
<accession>A0A4Y1R9G6</accession>
<evidence type="ECO:0000256" key="3">
    <source>
        <dbReference type="ARBA" id="ARBA00022448"/>
    </source>
</evidence>
<evidence type="ECO:0000256" key="2">
    <source>
        <dbReference type="ARBA" id="ARBA00010159"/>
    </source>
</evidence>
<feature type="region of interest" description="Disordered" evidence="9">
    <location>
        <begin position="230"/>
        <end position="249"/>
    </location>
</feature>
<protein>
    <submittedName>
        <fullName evidence="12">Outward rectifying potassium channel protein</fullName>
    </submittedName>
</protein>
<dbReference type="PRINTS" id="PR01333">
    <property type="entry name" value="2POREKCHANEL"/>
</dbReference>
<reference evidence="12" key="1">
    <citation type="journal article" date="2019" name="Science">
        <title>Mutation of a bHLH transcription factor allowed almond domestication.</title>
        <authorList>
            <person name="Sanchez-Perez R."/>
            <person name="Pavan S."/>
            <person name="Mazzeo R."/>
            <person name="Moldovan C."/>
            <person name="Aiese Cigliano R."/>
            <person name="Del Cueto J."/>
            <person name="Ricciardi F."/>
            <person name="Lotti C."/>
            <person name="Ricciardi L."/>
            <person name="Dicenta F."/>
            <person name="Lopez-Marques R.L."/>
            <person name="Lindberg Moller B."/>
        </authorList>
    </citation>
    <scope>NUCLEOTIDE SEQUENCE</scope>
</reference>
<keyword evidence="3" id="KW-0813">Transport</keyword>
<keyword evidence="8 12" id="KW-0407">Ion channel</keyword>
<gene>
    <name evidence="12" type="ORF">Prudu_010675</name>
</gene>
<dbReference type="FunFam" id="1.10.287.70:FF:000128">
    <property type="entry name" value="Two-pore potassium channel 1"/>
    <property type="match status" value="1"/>
</dbReference>
<comment type="similarity">
    <text evidence="2">Belongs to the two pore domain potassium channel (TC 1.A.1.7) family.</text>
</comment>
<feature type="transmembrane region" description="Helical" evidence="10">
    <location>
        <begin position="494"/>
        <end position="512"/>
    </location>
</feature>
<feature type="transmembrane region" description="Helical" evidence="10">
    <location>
        <begin position="610"/>
        <end position="630"/>
    </location>
</feature>
<keyword evidence="6" id="KW-0406">Ion transport</keyword>
<feature type="region of interest" description="Disordered" evidence="9">
    <location>
        <begin position="431"/>
        <end position="462"/>
    </location>
</feature>
<dbReference type="PANTHER" id="PTHR48449">
    <property type="entry name" value="DUF1985 DOMAIN-CONTAINING PROTEIN"/>
    <property type="match status" value="1"/>
</dbReference>
<evidence type="ECO:0000256" key="4">
    <source>
        <dbReference type="ARBA" id="ARBA00022692"/>
    </source>
</evidence>
<evidence type="ECO:0000259" key="11">
    <source>
        <dbReference type="Pfam" id="PF07885"/>
    </source>
</evidence>
<feature type="domain" description="Potassium channel" evidence="11">
    <location>
        <begin position="497"/>
        <end position="577"/>
    </location>
</feature>
<dbReference type="PANTHER" id="PTHR48449:SF1">
    <property type="entry name" value="DUF1985 DOMAIN-CONTAINING PROTEIN"/>
    <property type="match status" value="1"/>
</dbReference>
<feature type="transmembrane region" description="Helical" evidence="10">
    <location>
        <begin position="524"/>
        <end position="543"/>
    </location>
</feature>
<evidence type="ECO:0000256" key="6">
    <source>
        <dbReference type="ARBA" id="ARBA00023065"/>
    </source>
</evidence>
<dbReference type="PROSITE" id="PS00018">
    <property type="entry name" value="EF_HAND_1"/>
    <property type="match status" value="1"/>
</dbReference>